<dbReference type="Proteomes" id="UP001324380">
    <property type="component" value="Chromosome"/>
</dbReference>
<organism evidence="4 5">
    <name type="scientific">Mucilaginibacter sabulilitoris</name>
    <dbReference type="NCBI Taxonomy" id="1173583"/>
    <lineage>
        <taxon>Bacteria</taxon>
        <taxon>Pseudomonadati</taxon>
        <taxon>Bacteroidota</taxon>
        <taxon>Sphingobacteriia</taxon>
        <taxon>Sphingobacteriales</taxon>
        <taxon>Sphingobacteriaceae</taxon>
        <taxon>Mucilaginibacter</taxon>
    </lineage>
</organism>
<dbReference type="InterPro" id="IPR010905">
    <property type="entry name" value="Glyco_hydro_88"/>
</dbReference>
<dbReference type="RefSeq" id="WP_321561452.1">
    <property type="nucleotide sequence ID" value="NZ_CP139558.1"/>
</dbReference>
<evidence type="ECO:0000313" key="4">
    <source>
        <dbReference type="EMBL" id="WPU92290.1"/>
    </source>
</evidence>
<dbReference type="PANTHER" id="PTHR36845:SF1">
    <property type="entry name" value="HYDROLASE, PUTATIVE (AFU_ORTHOLOGUE AFUA_7G05090)-RELATED"/>
    <property type="match status" value="1"/>
</dbReference>
<dbReference type="InterPro" id="IPR052369">
    <property type="entry name" value="UG_Glycosaminoglycan_Hydrolase"/>
</dbReference>
<reference evidence="4 5" key="1">
    <citation type="submission" date="2023-11" db="EMBL/GenBank/DDBJ databases">
        <title>Analysis of the Genomes of Mucilaginibacter gossypii cycad 4 and M. sabulilitoris SNA2: microbes with the potential for plant growth promotion.</title>
        <authorList>
            <person name="Hirsch A.M."/>
            <person name="Humm E."/>
            <person name="Rubbi M."/>
            <person name="Del Vecchio G."/>
            <person name="Ha S.M."/>
            <person name="Pellegrini M."/>
            <person name="Gunsalus R.P."/>
        </authorList>
    </citation>
    <scope>NUCLEOTIDE SEQUENCE [LARGE SCALE GENOMIC DNA]</scope>
    <source>
        <strain evidence="4 5">SNA2</strain>
    </source>
</reference>
<evidence type="ECO:0000256" key="1">
    <source>
        <dbReference type="ARBA" id="ARBA00022801"/>
    </source>
</evidence>
<gene>
    <name evidence="4" type="ORF">SNE25_23485</name>
</gene>
<accession>A0ABZ0TM95</accession>
<keyword evidence="3" id="KW-0732">Signal</keyword>
<protein>
    <submittedName>
        <fullName evidence="4">Glycoside hydrolase family 88 protein</fullName>
    </submittedName>
</protein>
<dbReference type="GO" id="GO:0016787">
    <property type="term" value="F:hydrolase activity"/>
    <property type="evidence" value="ECO:0007669"/>
    <property type="project" value="UniProtKB-KW"/>
</dbReference>
<evidence type="ECO:0000313" key="5">
    <source>
        <dbReference type="Proteomes" id="UP001324380"/>
    </source>
</evidence>
<feature type="signal peptide" evidence="3">
    <location>
        <begin position="1"/>
        <end position="24"/>
    </location>
</feature>
<dbReference type="Gene3D" id="1.50.10.10">
    <property type="match status" value="1"/>
</dbReference>
<dbReference type="PANTHER" id="PTHR36845">
    <property type="entry name" value="HYDROLASE, PUTATIVE (AFU_ORTHOLOGUE AFUA_7G05090)-RELATED"/>
    <property type="match status" value="1"/>
</dbReference>
<sequence>MRFRILPAVACVFCLISFSSSLFAQDNYKPEKQLLSTIKKNFKDADAQYKLLATRIGPEEFPKTYHPDNNKQENSNSGWWCSGFYPGSLLYLYQQNHDQQLLTEANRILGVLAKEQFNTHTHDLGFMMYCSFGNANVIEPKPEYKQILINSAKSLSTRFNPKVGCIKSWDSKNPSDYLVIIDNMMNLELLFWATHETGDSSYYKIAVTHANTTLKNHYRPDYSSYHVINYDAQTGAVKEKKTAQGFANESAWARGQAWGLYGFTVMYRETKDKKYLDQAQHIARFILHNTNEPADKIPYWDYNATNIPNALKDASAAAIAASALLELCRYADNNSGQEYFNAAQTILKTLSSPQYKAAAGTNGGFILKHSVGHFPAGTEIDVPLTYADYYFIEAMKRYQVFGTKN</sequence>
<evidence type="ECO:0000256" key="2">
    <source>
        <dbReference type="ARBA" id="ARBA00038358"/>
    </source>
</evidence>
<comment type="similarity">
    <text evidence="2">Belongs to the glycosyl hydrolase 88 family.</text>
</comment>
<evidence type="ECO:0000256" key="3">
    <source>
        <dbReference type="SAM" id="SignalP"/>
    </source>
</evidence>
<dbReference type="InterPro" id="IPR012341">
    <property type="entry name" value="6hp_glycosidase-like_sf"/>
</dbReference>
<keyword evidence="5" id="KW-1185">Reference proteome</keyword>
<keyword evidence="1 4" id="KW-0378">Hydrolase</keyword>
<dbReference type="SUPFAM" id="SSF48208">
    <property type="entry name" value="Six-hairpin glycosidases"/>
    <property type="match status" value="1"/>
</dbReference>
<proteinExistence type="inferred from homology"/>
<feature type="chain" id="PRO_5046881679" evidence="3">
    <location>
        <begin position="25"/>
        <end position="405"/>
    </location>
</feature>
<dbReference type="EMBL" id="CP139558">
    <property type="protein sequence ID" value="WPU92290.1"/>
    <property type="molecule type" value="Genomic_DNA"/>
</dbReference>
<dbReference type="Pfam" id="PF07470">
    <property type="entry name" value="Glyco_hydro_88"/>
    <property type="match status" value="1"/>
</dbReference>
<dbReference type="InterPro" id="IPR008928">
    <property type="entry name" value="6-hairpin_glycosidase_sf"/>
</dbReference>
<name>A0ABZ0TM95_9SPHI</name>